<dbReference type="STRING" id="236814.IX39_07515"/>
<dbReference type="AlphaFoldDB" id="A0A085Z7S0"/>
<proteinExistence type="predicted"/>
<reference evidence="2 3" key="1">
    <citation type="submission" date="2014-07" db="EMBL/GenBank/DDBJ databases">
        <title>Genome of Chryseobacterium formosense LMG 24722.</title>
        <authorList>
            <person name="Pipes S.E."/>
            <person name="Stropko S.J."/>
            <person name="Newman J.D."/>
        </authorList>
    </citation>
    <scope>NUCLEOTIDE SEQUENCE [LARGE SCALE GENOMIC DNA]</scope>
    <source>
        <strain evidence="2 3">LMG 24722</strain>
    </source>
</reference>
<keyword evidence="3" id="KW-1185">Reference proteome</keyword>
<dbReference type="RefSeq" id="WP_034674761.1">
    <property type="nucleotide sequence ID" value="NZ_FPAP01000001.1"/>
</dbReference>
<dbReference type="EMBL" id="JPRP01000001">
    <property type="protein sequence ID" value="KFF00484.1"/>
    <property type="molecule type" value="Genomic_DNA"/>
</dbReference>
<keyword evidence="1" id="KW-0732">Signal</keyword>
<protein>
    <recommendedName>
        <fullName evidence="4">TonB-dependent receptor</fullName>
    </recommendedName>
</protein>
<evidence type="ECO:0000313" key="2">
    <source>
        <dbReference type="EMBL" id="KFF00484.1"/>
    </source>
</evidence>
<organism evidence="2 3">
    <name type="scientific">Chryseobacterium formosense</name>
    <dbReference type="NCBI Taxonomy" id="236814"/>
    <lineage>
        <taxon>Bacteria</taxon>
        <taxon>Pseudomonadati</taxon>
        <taxon>Bacteroidota</taxon>
        <taxon>Flavobacteriia</taxon>
        <taxon>Flavobacteriales</taxon>
        <taxon>Weeksellaceae</taxon>
        <taxon>Chryseobacterium group</taxon>
        <taxon>Chryseobacterium</taxon>
    </lineage>
</organism>
<dbReference type="Proteomes" id="UP000028713">
    <property type="component" value="Unassembled WGS sequence"/>
</dbReference>
<dbReference type="OrthoDB" id="9768177at2"/>
<gene>
    <name evidence="2" type="ORF">IX39_07515</name>
</gene>
<evidence type="ECO:0000313" key="3">
    <source>
        <dbReference type="Proteomes" id="UP000028713"/>
    </source>
</evidence>
<feature type="signal peptide" evidence="1">
    <location>
        <begin position="1"/>
        <end position="18"/>
    </location>
</feature>
<name>A0A085Z7S0_9FLAO</name>
<comment type="caution">
    <text evidence="2">The sequence shown here is derived from an EMBL/GenBank/DDBJ whole genome shotgun (WGS) entry which is preliminary data.</text>
</comment>
<evidence type="ECO:0008006" key="4">
    <source>
        <dbReference type="Google" id="ProtNLM"/>
    </source>
</evidence>
<dbReference type="eggNOG" id="COG4771">
    <property type="taxonomic scope" value="Bacteria"/>
</dbReference>
<sequence length="922" mass="107059">MKKVYLLLPVFAVQFAFAQDSQRYYSGTFFNEKKKPQNFLKIFNKNSGVYELTDEKGFAIIAAKEYDTLIWNSGKNIQVVHYVQELKNILERQVPRQTVENIASKDYENLIIKTETDEFSIEKSYDSLRKNSDHDFSVIRKLKLKSDSLYKIKSQPQKYLVFNGNFSTSLDVKNRNRIPKTQSRYVQGRSENGSLVWKGPDTGEMFSFGPDISTLGFNGIPYEYDNNGQLVGLNDGISLAKIYDNNLFKTTFGYSNQLNLNAIIKSGGYNENARLSLNIGQQKDQMYFIDQFDIANTFKAKFSTEILKFKINAGFNYTGNKATNTNRIGLFNRVYQNSLLTPVSFSNKQSAYLSNGLQRSYSLYADNPEFLFSQPEKYNYYENIRQFNFDVNRQWNGFKLSISQAYDNQDMMHRDVYKISTNGFPVGLYNIRNQKNEFYNSNILASYELYDGELDNKFSLNHILNDRKINVSHSIDRNYFYQRTSQDYIFNYNLDYENYNDFEFGVNIGNSFYISNTSLKNKYWIPKVNGYFTFKDIFGWNNFDVQFMGAHTQLAAEPEIAKSYSSYTTTQFSAQNAYQYFPLKEVETFNNLSNINIKESKAGFKIILFNPRINLTAEYFKRKINNDVFPVFENQDLVLKNLADHTYDGYEVNFNYDNIYHSYDFSIGSKASFFKYRDIVDRVNSGYNNLMISGFNDIYKTLSEGQILGAVMGSYYERNAEGKLIIDDYGYPVKASGMKIIADPTPDFVMKFSHQINYKMFALNINWEWKKGGQVWNGTQAVLDYYGRSQTSGDERIIKNYVFEGVNSNGNANQIPVDFYNPNLAVGDNLWTRYGFLGVAENYVEKSDYVRINDITLSAYFDIGNFRRALGVSFYVNNIFLWQANRGVDSNQNFYDFDNSRGLDFFNLPSFKTYGCTVSFKF</sequence>
<accession>A0A085Z7S0</accession>
<evidence type="ECO:0000256" key="1">
    <source>
        <dbReference type="SAM" id="SignalP"/>
    </source>
</evidence>
<feature type="chain" id="PRO_5001800726" description="TonB-dependent receptor" evidence="1">
    <location>
        <begin position="19"/>
        <end position="922"/>
    </location>
</feature>